<protein>
    <submittedName>
        <fullName evidence="7">Predicted PurR-regulated permease PerM</fullName>
    </submittedName>
</protein>
<dbReference type="InterPro" id="IPR002549">
    <property type="entry name" value="AI-2E-like"/>
</dbReference>
<dbReference type="EMBL" id="FOYI01000009">
    <property type="protein sequence ID" value="SFR14842.1"/>
    <property type="molecule type" value="Genomic_DNA"/>
</dbReference>
<keyword evidence="3 6" id="KW-0812">Transmembrane</keyword>
<name>A0A1I6EBC4_9RHOB</name>
<keyword evidence="8" id="KW-1185">Reference proteome</keyword>
<dbReference type="PANTHER" id="PTHR21716">
    <property type="entry name" value="TRANSMEMBRANE PROTEIN"/>
    <property type="match status" value="1"/>
</dbReference>
<comment type="similarity">
    <text evidence="2">Belongs to the autoinducer-2 exporter (AI-2E) (TC 2.A.86) family.</text>
</comment>
<feature type="transmembrane region" description="Helical" evidence="6">
    <location>
        <begin position="55"/>
        <end position="80"/>
    </location>
</feature>
<dbReference type="OrthoDB" id="5792512at2"/>
<sequence>MALPAQQQLKYWGTATVAVCVALWFLGDVLLPFVLGAAIAYAIDPLADRLEALGLSRAAATAVISLGALLLFIVLGLLVVPLLVEQTVQLVEIAPQLFNDLQTFLKDRFPQVAQEDSIVRNSLQSLGELIQSRGGELLQTVLSSAMSLLNVVMLFVIVPVVTFYLLLDWDKMVARIDALLPRDHAPTIRRIAKDVDQNLAGFVRGMGLVCIILGTYYAIALMLVGLQFGLVVGVIAGALTFIPYVGALVGGALALGLAIFQFWGDWLWIVAVAAIFQAGQFVEGNILTPKLVGDSIGLHPVWLLLSLSVFGAIFGFIGLLVAVPVAAALGVIVRFFVDQYKKSRLYRGVSEPDEG</sequence>
<dbReference type="GO" id="GO:0055085">
    <property type="term" value="P:transmembrane transport"/>
    <property type="evidence" value="ECO:0007669"/>
    <property type="project" value="TreeGrafter"/>
</dbReference>
<comment type="subcellular location">
    <subcellularLocation>
        <location evidence="1">Membrane</location>
        <topology evidence="1">Multi-pass membrane protein</topology>
    </subcellularLocation>
</comment>
<evidence type="ECO:0000256" key="1">
    <source>
        <dbReference type="ARBA" id="ARBA00004141"/>
    </source>
</evidence>
<feature type="transmembrane region" description="Helical" evidence="6">
    <location>
        <begin position="199"/>
        <end position="224"/>
    </location>
</feature>
<dbReference type="STRING" id="871652.SAMN04515673_10942"/>
<dbReference type="AlphaFoldDB" id="A0A1I6EBC4"/>
<accession>A0A1I6EBC4</accession>
<evidence type="ECO:0000256" key="6">
    <source>
        <dbReference type="SAM" id="Phobius"/>
    </source>
</evidence>
<dbReference type="GO" id="GO:0016020">
    <property type="term" value="C:membrane"/>
    <property type="evidence" value="ECO:0007669"/>
    <property type="project" value="UniProtKB-SubCell"/>
</dbReference>
<keyword evidence="4 6" id="KW-1133">Transmembrane helix</keyword>
<gene>
    <name evidence="7" type="ORF">SAMN04515673_10942</name>
</gene>
<evidence type="ECO:0000313" key="7">
    <source>
        <dbReference type="EMBL" id="SFR14842.1"/>
    </source>
</evidence>
<proteinExistence type="inferred from homology"/>
<feature type="transmembrane region" description="Helical" evidence="6">
    <location>
        <begin position="147"/>
        <end position="167"/>
    </location>
</feature>
<feature type="transmembrane region" description="Helical" evidence="6">
    <location>
        <begin position="266"/>
        <end position="287"/>
    </location>
</feature>
<dbReference type="Proteomes" id="UP000199302">
    <property type="component" value="Unassembled WGS sequence"/>
</dbReference>
<evidence type="ECO:0000256" key="5">
    <source>
        <dbReference type="ARBA" id="ARBA00023136"/>
    </source>
</evidence>
<reference evidence="7 8" key="1">
    <citation type="submission" date="2016-10" db="EMBL/GenBank/DDBJ databases">
        <authorList>
            <person name="de Groot N.N."/>
        </authorList>
    </citation>
    <scope>NUCLEOTIDE SEQUENCE [LARGE SCALE GENOMIC DNA]</scope>
    <source>
        <strain evidence="8">KMM 9023,NRIC 0796,JCM 17311,KCTC 23692</strain>
    </source>
</reference>
<dbReference type="RefSeq" id="WP_092081484.1">
    <property type="nucleotide sequence ID" value="NZ_FOYI01000009.1"/>
</dbReference>
<evidence type="ECO:0000313" key="8">
    <source>
        <dbReference type="Proteomes" id="UP000199302"/>
    </source>
</evidence>
<dbReference type="Pfam" id="PF01594">
    <property type="entry name" value="AI-2E_transport"/>
    <property type="match status" value="1"/>
</dbReference>
<dbReference type="PANTHER" id="PTHR21716:SF64">
    <property type="entry name" value="AI-2 TRANSPORT PROTEIN TQSA"/>
    <property type="match status" value="1"/>
</dbReference>
<feature type="transmembrane region" description="Helical" evidence="6">
    <location>
        <begin position="230"/>
        <end position="259"/>
    </location>
</feature>
<keyword evidence="5 6" id="KW-0472">Membrane</keyword>
<evidence type="ECO:0000256" key="4">
    <source>
        <dbReference type="ARBA" id="ARBA00022989"/>
    </source>
</evidence>
<evidence type="ECO:0000256" key="2">
    <source>
        <dbReference type="ARBA" id="ARBA00009773"/>
    </source>
</evidence>
<organism evidence="7 8">
    <name type="scientific">Poseidonocella sedimentorum</name>
    <dbReference type="NCBI Taxonomy" id="871652"/>
    <lineage>
        <taxon>Bacteria</taxon>
        <taxon>Pseudomonadati</taxon>
        <taxon>Pseudomonadota</taxon>
        <taxon>Alphaproteobacteria</taxon>
        <taxon>Rhodobacterales</taxon>
        <taxon>Roseobacteraceae</taxon>
        <taxon>Poseidonocella</taxon>
    </lineage>
</organism>
<feature type="transmembrane region" description="Helical" evidence="6">
    <location>
        <begin position="307"/>
        <end position="337"/>
    </location>
</feature>
<evidence type="ECO:0000256" key="3">
    <source>
        <dbReference type="ARBA" id="ARBA00022692"/>
    </source>
</evidence>
<feature type="transmembrane region" description="Helical" evidence="6">
    <location>
        <begin position="12"/>
        <end position="43"/>
    </location>
</feature>